<name>A0A914MY49_MELIC</name>
<feature type="signal peptide" evidence="1">
    <location>
        <begin position="1"/>
        <end position="18"/>
    </location>
</feature>
<evidence type="ECO:0000313" key="2">
    <source>
        <dbReference type="Proteomes" id="UP000887563"/>
    </source>
</evidence>
<feature type="chain" id="PRO_5037769728" evidence="1">
    <location>
        <begin position="19"/>
        <end position="93"/>
    </location>
</feature>
<keyword evidence="1" id="KW-0732">Signal</keyword>
<organism evidence="2 3">
    <name type="scientific">Meloidogyne incognita</name>
    <name type="common">Southern root-knot nematode worm</name>
    <name type="synonym">Oxyuris incognita</name>
    <dbReference type="NCBI Taxonomy" id="6306"/>
    <lineage>
        <taxon>Eukaryota</taxon>
        <taxon>Metazoa</taxon>
        <taxon>Ecdysozoa</taxon>
        <taxon>Nematoda</taxon>
        <taxon>Chromadorea</taxon>
        <taxon>Rhabditida</taxon>
        <taxon>Tylenchina</taxon>
        <taxon>Tylenchomorpha</taxon>
        <taxon>Tylenchoidea</taxon>
        <taxon>Meloidogynidae</taxon>
        <taxon>Meloidogyninae</taxon>
        <taxon>Meloidogyne</taxon>
        <taxon>Meloidogyne incognita group</taxon>
    </lineage>
</organism>
<sequence length="93" mass="11091">MFVFYLTMLFYCVSETYGIRCYAGQKGSNFRVGVREYNCPSNFDRCYISLCKYNDWLNPGYYRMGCADKGFCEQRNVTWRGRCSELKARKYLN</sequence>
<evidence type="ECO:0000313" key="3">
    <source>
        <dbReference type="WBParaSite" id="Minc3s03101g32785"/>
    </source>
</evidence>
<proteinExistence type="predicted"/>
<dbReference type="Proteomes" id="UP000887563">
    <property type="component" value="Unplaced"/>
</dbReference>
<protein>
    <submittedName>
        <fullName evidence="3">Uncharacterized protein</fullName>
    </submittedName>
</protein>
<dbReference type="WBParaSite" id="Minc3s03101g32785">
    <property type="protein sequence ID" value="Minc3s03101g32785"/>
    <property type="gene ID" value="Minc3s03101g32785"/>
</dbReference>
<dbReference type="AlphaFoldDB" id="A0A914MY49"/>
<keyword evidence="2" id="KW-1185">Reference proteome</keyword>
<evidence type="ECO:0000256" key="1">
    <source>
        <dbReference type="SAM" id="SignalP"/>
    </source>
</evidence>
<reference evidence="3" key="1">
    <citation type="submission" date="2022-11" db="UniProtKB">
        <authorList>
            <consortium name="WormBaseParasite"/>
        </authorList>
    </citation>
    <scope>IDENTIFICATION</scope>
</reference>
<accession>A0A914MY49</accession>